<dbReference type="SUPFAM" id="SSF51735">
    <property type="entry name" value="NAD(P)-binding Rossmann-fold domains"/>
    <property type="match status" value="1"/>
</dbReference>
<feature type="domain" description="NmrA-like" evidence="3">
    <location>
        <begin position="5"/>
        <end position="314"/>
    </location>
</feature>
<evidence type="ECO:0000256" key="2">
    <source>
        <dbReference type="ARBA" id="ARBA00023002"/>
    </source>
</evidence>
<dbReference type="EMBL" id="JAAQHG020000011">
    <property type="protein sequence ID" value="KAL1587114.1"/>
    <property type="molecule type" value="Genomic_DNA"/>
</dbReference>
<dbReference type="AlphaFoldDB" id="A0AB34KQ86"/>
<dbReference type="InterPro" id="IPR051609">
    <property type="entry name" value="NmrA/Isoflavone_reductase-like"/>
</dbReference>
<dbReference type="InterPro" id="IPR008030">
    <property type="entry name" value="NmrA-like"/>
</dbReference>
<keyword evidence="1" id="KW-0521">NADP</keyword>
<dbReference type="Pfam" id="PF05368">
    <property type="entry name" value="NmrA"/>
    <property type="match status" value="1"/>
</dbReference>
<gene>
    <name evidence="4" type="ORF">WHR41_04368</name>
</gene>
<evidence type="ECO:0000313" key="4">
    <source>
        <dbReference type="EMBL" id="KAL1587114.1"/>
    </source>
</evidence>
<dbReference type="GO" id="GO:0016491">
    <property type="term" value="F:oxidoreductase activity"/>
    <property type="evidence" value="ECO:0007669"/>
    <property type="project" value="UniProtKB-KW"/>
</dbReference>
<proteinExistence type="predicted"/>
<dbReference type="Gene3D" id="3.40.50.720">
    <property type="entry name" value="NAD(P)-binding Rossmann-like Domain"/>
    <property type="match status" value="1"/>
</dbReference>
<keyword evidence="2" id="KW-0560">Oxidoreductase</keyword>
<evidence type="ECO:0000259" key="3">
    <source>
        <dbReference type="Pfam" id="PF05368"/>
    </source>
</evidence>
<reference evidence="4 5" key="1">
    <citation type="journal article" date="2020" name="Microbiol. Resour. Announc.">
        <title>Draft Genome Sequence of a Cladosporium Species Isolated from the Mesophotic Ascidian Didemnum maculosum.</title>
        <authorList>
            <person name="Gioti A."/>
            <person name="Siaperas R."/>
            <person name="Nikolaivits E."/>
            <person name="Le Goff G."/>
            <person name="Ouazzani J."/>
            <person name="Kotoulas G."/>
            <person name="Topakas E."/>
        </authorList>
    </citation>
    <scope>NUCLEOTIDE SEQUENCE [LARGE SCALE GENOMIC DNA]</scope>
    <source>
        <strain evidence="4 5">TM138-S3</strain>
    </source>
</reference>
<dbReference type="RefSeq" id="XP_069230219.1">
    <property type="nucleotide sequence ID" value="XM_069372974.1"/>
</dbReference>
<accession>A0AB34KQ86</accession>
<dbReference type="Proteomes" id="UP000803884">
    <property type="component" value="Unassembled WGS sequence"/>
</dbReference>
<dbReference type="PANTHER" id="PTHR47706">
    <property type="entry name" value="NMRA-LIKE FAMILY PROTEIN"/>
    <property type="match status" value="1"/>
</dbReference>
<keyword evidence="5" id="KW-1185">Reference proteome</keyword>
<dbReference type="GeneID" id="96005812"/>
<sequence length="320" mass="35439">MPIVAIAGGTSPTLGRSIVRAIQSTSNVNTPIILTRHSDSAPKTKWNAAVRQVNYENHVSLVAALHGVHTVISVIKVEGPQWYDFQLNLLRAAKEAGVKRFAPSEFGLGPLADERVGLLALKGDVWDACQESGLEVARFNCGIFMNYLSMGCNFGGDEERVQEALAGLNDVEVIWDLAGDKAEEPLKCDGSSPRITLTDIWDVGKFVAGACELELGQWSGEMEMEGETIEVCKATELLEKYSGRKLKVTKVRRKELQAKAEAIDGMRIRKQVLNKMIAQFLMLEIDEEVGGALMEPTMNKLCPWVRAKSVEEYLQRCWRK</sequence>
<organism evidence="4 5">
    <name type="scientific">Cladosporium halotolerans</name>
    <dbReference type="NCBI Taxonomy" id="1052096"/>
    <lineage>
        <taxon>Eukaryota</taxon>
        <taxon>Fungi</taxon>
        <taxon>Dikarya</taxon>
        <taxon>Ascomycota</taxon>
        <taxon>Pezizomycotina</taxon>
        <taxon>Dothideomycetes</taxon>
        <taxon>Dothideomycetidae</taxon>
        <taxon>Cladosporiales</taxon>
        <taxon>Cladosporiaceae</taxon>
        <taxon>Cladosporium</taxon>
    </lineage>
</organism>
<evidence type="ECO:0000256" key="1">
    <source>
        <dbReference type="ARBA" id="ARBA00022857"/>
    </source>
</evidence>
<protein>
    <recommendedName>
        <fullName evidence="3">NmrA-like domain-containing protein</fullName>
    </recommendedName>
</protein>
<dbReference type="Gene3D" id="3.90.25.10">
    <property type="entry name" value="UDP-galactose 4-epimerase, domain 1"/>
    <property type="match status" value="1"/>
</dbReference>
<evidence type="ECO:0000313" key="5">
    <source>
        <dbReference type="Proteomes" id="UP000803884"/>
    </source>
</evidence>
<dbReference type="InterPro" id="IPR036291">
    <property type="entry name" value="NAD(P)-bd_dom_sf"/>
</dbReference>
<comment type="caution">
    <text evidence="4">The sequence shown here is derived from an EMBL/GenBank/DDBJ whole genome shotgun (WGS) entry which is preliminary data.</text>
</comment>
<dbReference type="PANTHER" id="PTHR47706:SF2">
    <property type="entry name" value="ISOFLAVONE REDUCTASE FAMILY PROTEIN (AFU_ORTHOLOGUE AFUA_2G05290)"/>
    <property type="match status" value="1"/>
</dbReference>
<name>A0AB34KQ86_9PEZI</name>